<evidence type="ECO:0000259" key="7">
    <source>
        <dbReference type="SMART" id="SM00382"/>
    </source>
</evidence>
<comment type="caution">
    <text evidence="8">The sequence shown here is derived from an EMBL/GenBank/DDBJ whole genome shotgun (WGS) entry which is preliminary data.</text>
</comment>
<sequence length="1238" mass="135262">MRPIARQSARLASHPRSASCGRVRQSTAQRSTALAAPQQSRCFSASIQRSSEPRAPGDHEAWLAEQREQQRRAEAEKDKTKPEQATGAGNGEATGNGNGNGEVRRSMRDRTLMRRRRHTDVPKPPPIPDWFLRQNVTLVKETDSASATAEERQVMRCVDVDTGHTLFTLPHYGFWPDDVPPASERITTTIRGQEIDVTALGMDATSLPALPEVAREELVTRALIDHRAKDPKEVDLVALGELLVSLPRDLQKDVLRTEIALQKRRRGEEDGPVKQPQLGSSGESLETQSEQTADRTQPISISQIPEILEKNFFSQHTPQTEVQPPPQPSSAECANLPVKGTGTPNPTGLSAASWAFLEAETSIRAAFALAQDGLHTFSFASSRVDLSLLCRDSNAHKQMDDVVAELANNVRADLITIDSNDIEELATDYVGHGRDDPGSFYRLGYDVYHGYIAHKSNPGFLDFFGPPQDENLDMQEDEVDEDEEEDDVEDHESMNGPPKSGLMTIEQLRKALHNKRHSLNKALSGIGISGITIIPGPPPGMNGLGPIAPRPPRSVPSSDAAKWDDERLGALLDSILDAPAQKMQKGDAVDSPPSTQSPSDSMPKPTFHPALFRAQAAESLMVSMRESNPVSLDATGTRLEYETIRATDHRNAQSDARRTIVHVRDLRDICRSRLGNAVVERLVQIVQKRRKAGQLIIIVGTTAEDHDNLFMSGSREPEDSFFRGITIPPSNGKHDSPLIPSLVSSLSKTYVESGYSRILEINLRHIRTMLRRLRPDQEVDLTTQKALKQMVLRGTSMLADRVLSLTQVQRVLLTALGLASEHAKSSIVQPIHIALACDITAKVDHVAQRATSSNGTSRSQPSSFEGGSAAKSGSSSPNKGNRRSKVDAVRPKCNQHEQRLLNGVADAENIKVGFADVHATPGTIDALKTLTTLSLMRPEAFSYGVLAADRLPGLLLYGPPGTGKTLLAKAVAKESKATVLEVSGAQIYEKYVGEGEKMVRAVFSLAKKLSPCIVFIDEADAIFGSRSNPGNRNTHREIINQFLREWDGMDDHGVFMMVASNRPFDLDDAVLRRLPRRLLVDLPVAKDREAILGIHLKNEQIDSSVDLAKLAERTPFYSGSDLKNLAVSAALAAVREENDLAAANASNADFKLPEKRTLSSKHFEKAITEISASVSEDMASLTAIRKFDEQFGDRKGRRKKSSYGFGPTDAVIDESSVLVRQAGAQPSPGPHPGPPPAP</sequence>
<feature type="region of interest" description="Disordered" evidence="6">
    <location>
        <begin position="1"/>
        <end position="107"/>
    </location>
</feature>
<dbReference type="InterPro" id="IPR003960">
    <property type="entry name" value="ATPase_AAA_CS"/>
</dbReference>
<dbReference type="GO" id="GO:0005741">
    <property type="term" value="C:mitochondrial outer membrane"/>
    <property type="evidence" value="ECO:0007669"/>
    <property type="project" value="UniProtKB-SubCell"/>
</dbReference>
<feature type="region of interest" description="Disordered" evidence="6">
    <location>
        <begin position="581"/>
        <end position="607"/>
    </location>
</feature>
<dbReference type="InterPro" id="IPR041569">
    <property type="entry name" value="AAA_lid_3"/>
</dbReference>
<feature type="compositionally biased region" description="Polar residues" evidence="6">
    <location>
        <begin position="24"/>
        <end position="50"/>
    </location>
</feature>
<gene>
    <name evidence="8" type="ORF">Tdes44962_MAKER10281</name>
</gene>
<dbReference type="InterPro" id="IPR003959">
    <property type="entry name" value="ATPase_AAA_core"/>
</dbReference>
<evidence type="ECO:0000256" key="5">
    <source>
        <dbReference type="ARBA" id="ARBA00023128"/>
    </source>
</evidence>
<dbReference type="InterPro" id="IPR003593">
    <property type="entry name" value="AAA+_ATPase"/>
</dbReference>
<dbReference type="Proteomes" id="UP001138500">
    <property type="component" value="Unassembled WGS sequence"/>
</dbReference>
<feature type="compositionally biased region" description="Low complexity" evidence="6">
    <location>
        <begin position="862"/>
        <end position="879"/>
    </location>
</feature>
<dbReference type="PROSITE" id="PS00674">
    <property type="entry name" value="AAA"/>
    <property type="match status" value="1"/>
</dbReference>
<feature type="compositionally biased region" description="Low complexity" evidence="6">
    <location>
        <begin position="591"/>
        <end position="603"/>
    </location>
</feature>
<keyword evidence="3" id="KW-0472">Membrane</keyword>
<dbReference type="Gene3D" id="1.10.8.60">
    <property type="match status" value="1"/>
</dbReference>
<feature type="region of interest" description="Disordered" evidence="6">
    <location>
        <begin position="263"/>
        <end position="299"/>
    </location>
</feature>
<accession>A0A9W7VZG5</accession>
<evidence type="ECO:0000313" key="9">
    <source>
        <dbReference type="Proteomes" id="UP001138500"/>
    </source>
</evidence>
<keyword evidence="4" id="KW-0067">ATP-binding</keyword>
<keyword evidence="5" id="KW-0496">Mitochondrion</keyword>
<dbReference type="Pfam" id="PF00004">
    <property type="entry name" value="AAA"/>
    <property type="match status" value="1"/>
</dbReference>
<reference evidence="8 9" key="2">
    <citation type="journal article" date="2021" name="Curr. Genet.">
        <title>Genetic response to nitrogen starvation in the aggressive Eucalyptus foliar pathogen Teratosphaeria destructans.</title>
        <authorList>
            <person name="Havenga M."/>
            <person name="Wingfield B.D."/>
            <person name="Wingfield M.J."/>
            <person name="Dreyer L.L."/>
            <person name="Roets F."/>
            <person name="Aylward J."/>
        </authorList>
    </citation>
    <scope>NUCLEOTIDE SEQUENCE [LARGE SCALE GENOMIC DNA]</scope>
    <source>
        <strain evidence="8">CMW44962</strain>
    </source>
</reference>
<feature type="compositionally biased region" description="Polar residues" evidence="6">
    <location>
        <begin position="850"/>
        <end position="861"/>
    </location>
</feature>
<evidence type="ECO:0000256" key="2">
    <source>
        <dbReference type="ARBA" id="ARBA00022741"/>
    </source>
</evidence>
<dbReference type="GO" id="GO:0016887">
    <property type="term" value="F:ATP hydrolysis activity"/>
    <property type="evidence" value="ECO:0007669"/>
    <property type="project" value="InterPro"/>
</dbReference>
<dbReference type="SMART" id="SM00382">
    <property type="entry name" value="AAA"/>
    <property type="match status" value="1"/>
</dbReference>
<dbReference type="InterPro" id="IPR027417">
    <property type="entry name" value="P-loop_NTPase"/>
</dbReference>
<keyword evidence="2" id="KW-0547">Nucleotide-binding</keyword>
<evidence type="ECO:0000256" key="4">
    <source>
        <dbReference type="ARBA" id="ARBA00022840"/>
    </source>
</evidence>
<dbReference type="EMBL" id="RIBY02002216">
    <property type="protein sequence ID" value="KAH9822713.1"/>
    <property type="molecule type" value="Genomic_DNA"/>
</dbReference>
<comment type="subcellular location">
    <subcellularLocation>
        <location evidence="1">Mitochondrion outer membrane</location>
        <topology evidence="1">Single-pass membrane protein</topology>
    </subcellularLocation>
</comment>
<feature type="region of interest" description="Disordered" evidence="6">
    <location>
        <begin position="467"/>
        <end position="501"/>
    </location>
</feature>
<dbReference type="Gene3D" id="3.40.50.300">
    <property type="entry name" value="P-loop containing nucleotide triphosphate hydrolases"/>
    <property type="match status" value="1"/>
</dbReference>
<evidence type="ECO:0000313" key="8">
    <source>
        <dbReference type="EMBL" id="KAH9822713.1"/>
    </source>
</evidence>
<feature type="compositionally biased region" description="Polar residues" evidence="6">
    <location>
        <begin position="277"/>
        <end position="299"/>
    </location>
</feature>
<dbReference type="GO" id="GO:0005524">
    <property type="term" value="F:ATP binding"/>
    <property type="evidence" value="ECO:0007669"/>
    <property type="project" value="UniProtKB-KW"/>
</dbReference>
<organism evidence="8 9">
    <name type="scientific">Teratosphaeria destructans</name>
    <dbReference type="NCBI Taxonomy" id="418781"/>
    <lineage>
        <taxon>Eukaryota</taxon>
        <taxon>Fungi</taxon>
        <taxon>Dikarya</taxon>
        <taxon>Ascomycota</taxon>
        <taxon>Pezizomycotina</taxon>
        <taxon>Dothideomycetes</taxon>
        <taxon>Dothideomycetidae</taxon>
        <taxon>Mycosphaerellales</taxon>
        <taxon>Teratosphaeriaceae</taxon>
        <taxon>Teratosphaeria</taxon>
    </lineage>
</organism>
<evidence type="ECO:0000256" key="1">
    <source>
        <dbReference type="ARBA" id="ARBA00004572"/>
    </source>
</evidence>
<protein>
    <submittedName>
        <fullName evidence="8">ATPase family associated with various cellular activities (AAA)</fullName>
    </submittedName>
</protein>
<dbReference type="Pfam" id="PF24581">
    <property type="entry name" value="DUF7608"/>
    <property type="match status" value="1"/>
</dbReference>
<keyword evidence="3" id="KW-1000">Mitochondrion outer membrane</keyword>
<dbReference type="InterPro" id="IPR056027">
    <property type="entry name" value="DUF7608"/>
</dbReference>
<evidence type="ECO:0000256" key="3">
    <source>
        <dbReference type="ARBA" id="ARBA00022787"/>
    </source>
</evidence>
<feature type="compositionally biased region" description="Pro residues" evidence="6">
    <location>
        <begin position="1227"/>
        <end position="1238"/>
    </location>
</feature>
<dbReference type="OrthoDB" id="39734at2759"/>
<evidence type="ECO:0000256" key="6">
    <source>
        <dbReference type="SAM" id="MobiDB-lite"/>
    </source>
</evidence>
<dbReference type="InterPro" id="IPR051701">
    <property type="entry name" value="Mito_OM_Translocase_MSP1"/>
</dbReference>
<proteinExistence type="predicted"/>
<reference evidence="8 9" key="1">
    <citation type="journal article" date="2018" name="IMA Fungus">
        <title>IMA Genome-F 10: Nine draft genome sequences of Claviceps purpurea s.lat., including C. arundinis, C. humidiphila, and C. cf. spartinae, pseudomolecules for the pitch canker pathogen Fusarium circinatum, draft genome of Davidsoniella eucalypti, Grosmannia galeiformis, Quambalaria eucalypti, and Teratosphaeria destructans.</title>
        <authorList>
            <person name="Wingfield B.D."/>
            <person name="Liu M."/>
            <person name="Nguyen H.D."/>
            <person name="Lane F.A."/>
            <person name="Morgan S.W."/>
            <person name="De Vos L."/>
            <person name="Wilken P.M."/>
            <person name="Duong T.A."/>
            <person name="Aylward J."/>
            <person name="Coetzee M.P."/>
            <person name="Dadej K."/>
            <person name="De Beer Z.W."/>
            <person name="Findlay W."/>
            <person name="Havenga M."/>
            <person name="Kolarik M."/>
            <person name="Menzies J.G."/>
            <person name="Naidoo K."/>
            <person name="Pochopski O."/>
            <person name="Shoukouhi P."/>
            <person name="Santana Q.C."/>
            <person name="Seifert K.A."/>
            <person name="Soal N."/>
            <person name="Steenkamp E.T."/>
            <person name="Tatham C.T."/>
            <person name="van der Nest M.A."/>
            <person name="Wingfield M.J."/>
        </authorList>
    </citation>
    <scope>NUCLEOTIDE SEQUENCE [LARGE SCALE GENOMIC DNA]</scope>
    <source>
        <strain evidence="8">CMW44962</strain>
    </source>
</reference>
<name>A0A9W7VZG5_9PEZI</name>
<feature type="region of interest" description="Disordered" evidence="6">
    <location>
        <begin position="316"/>
        <end position="345"/>
    </location>
</feature>
<dbReference type="PANTHER" id="PTHR45644:SF56">
    <property type="entry name" value="AAA ATPASE, PUTATIVE (AFU_ORTHOLOGUE AFUA_2G12920)-RELATED"/>
    <property type="match status" value="1"/>
</dbReference>
<dbReference type="Pfam" id="PF17862">
    <property type="entry name" value="AAA_lid_3"/>
    <property type="match status" value="1"/>
</dbReference>
<feature type="compositionally biased region" description="Acidic residues" evidence="6">
    <location>
        <begin position="470"/>
        <end position="490"/>
    </location>
</feature>
<feature type="domain" description="AAA+ ATPase" evidence="7">
    <location>
        <begin position="950"/>
        <end position="1084"/>
    </location>
</feature>
<feature type="compositionally biased region" description="Basic and acidic residues" evidence="6">
    <location>
        <begin position="51"/>
        <end position="82"/>
    </location>
</feature>
<dbReference type="SUPFAM" id="SSF52540">
    <property type="entry name" value="P-loop containing nucleoside triphosphate hydrolases"/>
    <property type="match status" value="1"/>
</dbReference>
<keyword evidence="9" id="KW-1185">Reference proteome</keyword>
<dbReference type="AlphaFoldDB" id="A0A9W7VZG5"/>
<feature type="region of interest" description="Disordered" evidence="6">
    <location>
        <begin position="1219"/>
        <end position="1238"/>
    </location>
</feature>
<dbReference type="PANTHER" id="PTHR45644">
    <property type="entry name" value="AAA ATPASE, PUTATIVE (AFU_ORTHOLOGUE AFUA_2G12920)-RELATED-RELATED"/>
    <property type="match status" value="1"/>
</dbReference>
<feature type="region of interest" description="Disordered" evidence="6">
    <location>
        <begin position="850"/>
        <end position="891"/>
    </location>
</feature>
<feature type="compositionally biased region" description="Gly residues" evidence="6">
    <location>
        <begin position="88"/>
        <end position="100"/>
    </location>
</feature>